<keyword evidence="3" id="KW-1185">Reference proteome</keyword>
<accession>A0A4D6HA62</accession>
<name>A0A4D6HA62_9EURY</name>
<organism evidence="2 3">
    <name type="scientific">Halapricum salinum</name>
    <dbReference type="NCBI Taxonomy" id="1457250"/>
    <lineage>
        <taxon>Archaea</taxon>
        <taxon>Methanobacteriati</taxon>
        <taxon>Methanobacteriota</taxon>
        <taxon>Stenosarchaea group</taxon>
        <taxon>Halobacteria</taxon>
        <taxon>Halobacteriales</taxon>
        <taxon>Haloarculaceae</taxon>
        <taxon>Halapricum</taxon>
    </lineage>
</organism>
<gene>
    <name evidence="2" type="ORF">DV733_05320</name>
</gene>
<sequence length="69" mass="7615">MTEDDPTVPIICEECGTETRVPLETLADTLERHNDNRHDGEQVAQVDPDIADRIADLVADDLGLLEDAE</sequence>
<evidence type="ECO:0000313" key="3">
    <source>
        <dbReference type="Proteomes" id="UP000296706"/>
    </source>
</evidence>
<proteinExistence type="predicted"/>
<dbReference type="RefSeq" id="WP_049994144.1">
    <property type="nucleotide sequence ID" value="NZ_CP031310.1"/>
</dbReference>
<reference evidence="2 3" key="1">
    <citation type="journal article" date="2019" name="Nat. Commun.">
        <title>A new type of DNA phosphorothioation-based antiviral system in archaea.</title>
        <authorList>
            <person name="Xiong L."/>
            <person name="Liu S."/>
            <person name="Chen S."/>
            <person name="Xiao Y."/>
            <person name="Zhu B."/>
            <person name="Gao Y."/>
            <person name="Zhang Y."/>
            <person name="Chen B."/>
            <person name="Luo J."/>
            <person name="Deng Z."/>
            <person name="Chen X."/>
            <person name="Wang L."/>
            <person name="Chen S."/>
        </authorList>
    </citation>
    <scope>NUCLEOTIDE SEQUENCE [LARGE SCALE GENOMIC DNA]</scope>
    <source>
        <strain evidence="2 3">CBA1105</strain>
    </source>
</reference>
<dbReference type="KEGG" id="hsn:DV733_05320"/>
<dbReference type="Proteomes" id="UP000296706">
    <property type="component" value="Chromosome"/>
</dbReference>
<evidence type="ECO:0000313" key="2">
    <source>
        <dbReference type="EMBL" id="QCC50700.1"/>
    </source>
</evidence>
<feature type="domain" description="DUF8149" evidence="1">
    <location>
        <begin position="2"/>
        <end position="68"/>
    </location>
</feature>
<dbReference type="STRING" id="1457250.GCA_000755225_03373"/>
<protein>
    <recommendedName>
        <fullName evidence="1">DUF8149 domain-containing protein</fullName>
    </recommendedName>
</protein>
<dbReference type="InterPro" id="IPR058462">
    <property type="entry name" value="DUF8149"/>
</dbReference>
<dbReference type="Pfam" id="PF26476">
    <property type="entry name" value="DUF8149"/>
    <property type="match status" value="1"/>
</dbReference>
<dbReference type="OrthoDB" id="260707at2157"/>
<dbReference type="GeneID" id="39847262"/>
<dbReference type="AlphaFoldDB" id="A0A4D6HA62"/>
<dbReference type="EMBL" id="CP031310">
    <property type="protein sequence ID" value="QCC50700.1"/>
    <property type="molecule type" value="Genomic_DNA"/>
</dbReference>
<evidence type="ECO:0000259" key="1">
    <source>
        <dbReference type="Pfam" id="PF26476"/>
    </source>
</evidence>